<dbReference type="GO" id="GO:0004190">
    <property type="term" value="F:aspartic-type endopeptidase activity"/>
    <property type="evidence" value="ECO:0007669"/>
    <property type="project" value="InterPro"/>
</dbReference>
<accession>A0A2I1GBR3</accession>
<evidence type="ECO:0000313" key="7">
    <source>
        <dbReference type="Proteomes" id="UP000234323"/>
    </source>
</evidence>
<gene>
    <name evidence="6" type="ORF">RhiirA4_541560</name>
</gene>
<evidence type="ECO:0000256" key="3">
    <source>
        <dbReference type="PIRSR" id="PIRSR601461-2"/>
    </source>
</evidence>
<dbReference type="Proteomes" id="UP000234323">
    <property type="component" value="Unassembled WGS sequence"/>
</dbReference>
<keyword evidence="4" id="KW-0732">Signal</keyword>
<feature type="disulfide bond" evidence="3">
    <location>
        <begin position="93"/>
        <end position="98"/>
    </location>
</feature>
<keyword evidence="7" id="KW-1185">Reference proteome</keyword>
<protein>
    <submittedName>
        <fullName evidence="6">Acid protease</fullName>
    </submittedName>
</protein>
<feature type="active site" evidence="2">
    <location>
        <position position="80"/>
    </location>
</feature>
<proteinExistence type="inferred from homology"/>
<name>A0A2I1GBR3_9GLOM</name>
<dbReference type="Pfam" id="PF00026">
    <property type="entry name" value="Asp"/>
    <property type="match status" value="1"/>
</dbReference>
<dbReference type="VEuPathDB" id="FungiDB:RhiirA1_308593"/>
<keyword evidence="6" id="KW-0645">Protease</keyword>
<keyword evidence="6" id="KW-0378">Hydrolase</keyword>
<feature type="domain" description="Peptidase A1" evidence="5">
    <location>
        <begin position="64"/>
        <end position="367"/>
    </location>
</feature>
<dbReference type="CDD" id="cd05471">
    <property type="entry name" value="pepsin_like"/>
    <property type="match status" value="1"/>
</dbReference>
<evidence type="ECO:0000259" key="5">
    <source>
        <dbReference type="PROSITE" id="PS51767"/>
    </source>
</evidence>
<feature type="signal peptide" evidence="4">
    <location>
        <begin position="1"/>
        <end position="19"/>
    </location>
</feature>
<dbReference type="GO" id="GO:0006508">
    <property type="term" value="P:proteolysis"/>
    <property type="evidence" value="ECO:0007669"/>
    <property type="project" value="UniProtKB-KW"/>
</dbReference>
<evidence type="ECO:0000256" key="4">
    <source>
        <dbReference type="SAM" id="SignalP"/>
    </source>
</evidence>
<feature type="chain" id="PRO_5014175169" evidence="4">
    <location>
        <begin position="20"/>
        <end position="370"/>
    </location>
</feature>
<reference evidence="6 7" key="1">
    <citation type="submission" date="2015-10" db="EMBL/GenBank/DDBJ databases">
        <title>Genome analyses suggest a sexual origin of heterokaryosis in a supposedly ancient asexual fungus.</title>
        <authorList>
            <person name="Ropars J."/>
            <person name="Sedzielewska K."/>
            <person name="Noel J."/>
            <person name="Charron P."/>
            <person name="Farinelli L."/>
            <person name="Marton T."/>
            <person name="Kruger M."/>
            <person name="Pelin A."/>
            <person name="Brachmann A."/>
            <person name="Corradi N."/>
        </authorList>
    </citation>
    <scope>NUCLEOTIDE SEQUENCE [LARGE SCALE GENOMIC DNA]</scope>
    <source>
        <strain evidence="6 7">A4</strain>
    </source>
</reference>
<dbReference type="InterPro" id="IPR021109">
    <property type="entry name" value="Peptidase_aspartic_dom_sf"/>
</dbReference>
<organism evidence="6 7">
    <name type="scientific">Rhizophagus irregularis</name>
    <dbReference type="NCBI Taxonomy" id="588596"/>
    <lineage>
        <taxon>Eukaryota</taxon>
        <taxon>Fungi</taxon>
        <taxon>Fungi incertae sedis</taxon>
        <taxon>Mucoromycota</taxon>
        <taxon>Glomeromycotina</taxon>
        <taxon>Glomeromycetes</taxon>
        <taxon>Glomerales</taxon>
        <taxon>Glomeraceae</taxon>
        <taxon>Rhizophagus</taxon>
    </lineage>
</organism>
<dbReference type="InterPro" id="IPR033121">
    <property type="entry name" value="PEPTIDASE_A1"/>
</dbReference>
<dbReference type="VEuPathDB" id="FungiDB:FUN_009170"/>
<comment type="similarity">
    <text evidence="1">Belongs to the peptidase A1 family.</text>
</comment>
<feature type="disulfide bond" evidence="3">
    <location>
        <begin position="298"/>
        <end position="328"/>
    </location>
</feature>
<dbReference type="InterPro" id="IPR001461">
    <property type="entry name" value="Aspartic_peptidase_A1"/>
</dbReference>
<evidence type="ECO:0000256" key="1">
    <source>
        <dbReference type="ARBA" id="ARBA00007447"/>
    </source>
</evidence>
<evidence type="ECO:0000313" key="6">
    <source>
        <dbReference type="EMBL" id="PKY44059.1"/>
    </source>
</evidence>
<keyword evidence="3" id="KW-1015">Disulfide bond</keyword>
<dbReference type="EMBL" id="LLXI01000297">
    <property type="protein sequence ID" value="PKY44059.1"/>
    <property type="molecule type" value="Genomic_DNA"/>
</dbReference>
<dbReference type="Gene3D" id="2.40.70.10">
    <property type="entry name" value="Acid Proteases"/>
    <property type="match status" value="2"/>
</dbReference>
<dbReference type="PRINTS" id="PR00792">
    <property type="entry name" value="PEPSIN"/>
</dbReference>
<sequence>MKTLYVFILAIAVLLYVDALPYIPSKVVTIPLKEKRITRRKPRKFDRRDTTNVEVDQQHPDIAYFGELFFGDSKFDIQFDTGSADLWVIDDACLSPACDDKNRYDPETDEDFQDLHENFNAEYDKGTVTGTQGTTIVQIGDLSIRQKFGLAVTLTDDFQRDEFDGMMGMAFNVASQNDQITLISNLFNDNNNHFDSQQFSFKLGRDADGTEGELTIGGVNSESFTGELTWTGLSENNGGLWIIPLDDCLVNGAALNLAGHIANLDTGTTLIVVPHADAQQVYANIQHEEKNGHFYISCDVRVTISMRINGATWNIDQRDFIIEDGDECYGAIDGTDDGPANEWILGAAFLKNVYSVFDLGGIQIGLSQLA</sequence>
<dbReference type="SUPFAM" id="SSF50630">
    <property type="entry name" value="Acid proteases"/>
    <property type="match status" value="1"/>
</dbReference>
<evidence type="ECO:0000256" key="2">
    <source>
        <dbReference type="PIRSR" id="PIRSR601461-1"/>
    </source>
</evidence>
<dbReference type="AlphaFoldDB" id="A0A2I1GBR3"/>
<dbReference type="PROSITE" id="PS51767">
    <property type="entry name" value="PEPTIDASE_A1"/>
    <property type="match status" value="1"/>
</dbReference>
<dbReference type="InterPro" id="IPR034164">
    <property type="entry name" value="Pepsin-like_dom"/>
</dbReference>
<dbReference type="PANTHER" id="PTHR47966">
    <property type="entry name" value="BETA-SITE APP-CLEAVING ENZYME, ISOFORM A-RELATED"/>
    <property type="match status" value="1"/>
</dbReference>
<dbReference type="VEuPathDB" id="FungiDB:RhiirFUN_007972"/>
<dbReference type="PANTHER" id="PTHR47966:SF75">
    <property type="entry name" value="ENDOPEPTIDASE (CTSD), PUTATIVE (AFU_ORTHOLOGUE AFUA_4G07040)-RELATED"/>
    <property type="match status" value="1"/>
</dbReference>
<feature type="active site" evidence="2">
    <location>
        <position position="265"/>
    </location>
</feature>
<comment type="caution">
    <text evidence="6">The sequence shown here is derived from an EMBL/GenBank/DDBJ whole genome shotgun (WGS) entry which is preliminary data.</text>
</comment>